<dbReference type="EMBL" id="PKSG01000277">
    <property type="protein sequence ID" value="POR37074.1"/>
    <property type="molecule type" value="Genomic_DNA"/>
</dbReference>
<dbReference type="SMART" id="SM00906">
    <property type="entry name" value="Fungal_trans"/>
    <property type="match status" value="1"/>
</dbReference>
<evidence type="ECO:0000256" key="1">
    <source>
        <dbReference type="ARBA" id="ARBA00023242"/>
    </source>
</evidence>
<feature type="region of interest" description="Disordered" evidence="2">
    <location>
        <begin position="79"/>
        <end position="165"/>
    </location>
</feature>
<dbReference type="InterPro" id="IPR007219">
    <property type="entry name" value="XnlR_reg_dom"/>
</dbReference>
<protein>
    <recommendedName>
        <fullName evidence="3">Xylanolytic transcriptional activator regulatory domain-containing protein</fullName>
    </recommendedName>
</protein>
<evidence type="ECO:0000313" key="4">
    <source>
        <dbReference type="EMBL" id="POR37074.1"/>
    </source>
</evidence>
<evidence type="ECO:0000259" key="3">
    <source>
        <dbReference type="SMART" id="SM00906"/>
    </source>
</evidence>
<dbReference type="GO" id="GO:0005634">
    <property type="term" value="C:nucleus"/>
    <property type="evidence" value="ECO:0007669"/>
    <property type="project" value="TreeGrafter"/>
</dbReference>
<feature type="region of interest" description="Disordered" evidence="2">
    <location>
        <begin position="1"/>
        <end position="60"/>
    </location>
</feature>
<feature type="region of interest" description="Disordered" evidence="2">
    <location>
        <begin position="193"/>
        <end position="221"/>
    </location>
</feature>
<keyword evidence="5" id="KW-1185">Reference proteome</keyword>
<sequence>MLGRMESSPTQMPSSGIARGRGKPHSATKPDGSGGNHRLLTDADINSDSDGVTGNPPCRRCVEHQLECVLAKSRRGGRRIKGVKGGLPANNSSGHGYGDISPSANGQGANRDEDVGEYRRQPDQHQQGQEEPEALQGWPSPRSAPNWRGESPSGSTQDLEVSRRASEGLEGHIASTDLLNPSDALDLLAQVADLDPGGHGNSSGRAGANSRSAQPPAQAAASSTSYFPPIADGILTWSEASYLVERYHDKYHPFFPIAYSCIFDGRPISEWAEKEPYLLTAILTVASKDDPSWFRAYEACSRNMESLVSKLIYAGSTNIGSVEALLILAEWAPQRPQDNSAIGCGQEDHGAWMLVGMAIRLGYLQRLEQTALLPETEAQSADASRKRIAWAACYMSDRQVSIRLGKGFWSRGPIPSINWRAADFPSLQAQALGSDNLALLFQAQLELIQLFSNAHDILYSSSSHRKQLYLGGEYIRYIDDFASVLRKWKLSWANCTFTPPVKASLVLSFEFLRLYINAFAFQATLNRAVARAGQRSSNKAQAVSTLFSDVAGNPDARFIYESIDAANSLLSILNSFIDPVAGLKCMPLKYCLYVIYAAVFLFKARLAGAISGEGDGGVRRAIQGTISQLQKTSNNPHSLGRRYATSLRLLWRKSSGKHAAKSTTTRQSPREPPTPVQDAAIRPEDVPGGEKALELDPLNGFSWRDLDSLGQYIANNSTLSMTDGMLTSPEFDWEHSSSGLDDLAMRPQFDNLWSGHDIIF</sequence>
<dbReference type="Proteomes" id="UP000237481">
    <property type="component" value="Unassembled WGS sequence"/>
</dbReference>
<dbReference type="STRING" id="94208.A0A2S4L3R6"/>
<keyword evidence="1" id="KW-0539">Nucleus</keyword>
<dbReference type="AlphaFoldDB" id="A0A2S4L3R6"/>
<dbReference type="InterPro" id="IPR052780">
    <property type="entry name" value="AAA_Catabolism_Regulators"/>
</dbReference>
<feature type="domain" description="Xylanolytic transcriptional activator regulatory" evidence="3">
    <location>
        <begin position="351"/>
        <end position="424"/>
    </location>
</feature>
<dbReference type="GO" id="GO:0006351">
    <property type="term" value="P:DNA-templated transcription"/>
    <property type="evidence" value="ECO:0007669"/>
    <property type="project" value="InterPro"/>
</dbReference>
<dbReference type="GO" id="GO:0003677">
    <property type="term" value="F:DNA binding"/>
    <property type="evidence" value="ECO:0007669"/>
    <property type="project" value="InterPro"/>
</dbReference>
<evidence type="ECO:0000256" key="2">
    <source>
        <dbReference type="SAM" id="MobiDB-lite"/>
    </source>
</evidence>
<dbReference type="CDD" id="cd12148">
    <property type="entry name" value="fungal_TF_MHR"/>
    <property type="match status" value="1"/>
</dbReference>
<gene>
    <name evidence="4" type="ORF">TPAR_02721</name>
</gene>
<feature type="compositionally biased region" description="Basic and acidic residues" evidence="2">
    <location>
        <begin position="110"/>
        <end position="123"/>
    </location>
</feature>
<proteinExistence type="predicted"/>
<feature type="region of interest" description="Disordered" evidence="2">
    <location>
        <begin position="655"/>
        <end position="689"/>
    </location>
</feature>
<dbReference type="PANTHER" id="PTHR31644">
    <property type="entry name" value="TRANSCRIPTIONAL ACTIVATOR ARO80-RELATED"/>
    <property type="match status" value="1"/>
</dbReference>
<dbReference type="GO" id="GO:0008270">
    <property type="term" value="F:zinc ion binding"/>
    <property type="evidence" value="ECO:0007669"/>
    <property type="project" value="InterPro"/>
</dbReference>
<reference evidence="4 5" key="1">
    <citation type="submission" date="2018-01" db="EMBL/GenBank/DDBJ databases">
        <title>Harnessing the power of phylogenomics to disentangle the directionality and signatures of interkingdom host jumping in the parasitic fungal genus Tolypocladium.</title>
        <authorList>
            <person name="Quandt C.A."/>
            <person name="Patterson W."/>
            <person name="Spatafora J.W."/>
        </authorList>
    </citation>
    <scope>NUCLEOTIDE SEQUENCE [LARGE SCALE GENOMIC DNA]</scope>
    <source>
        <strain evidence="4 5">NRBC 100945</strain>
    </source>
</reference>
<dbReference type="PANTHER" id="PTHR31644:SF1">
    <property type="entry name" value="ZN(II)2CYS6 TRANSCRIPTION FACTOR (EUROFUNG)"/>
    <property type="match status" value="1"/>
</dbReference>
<organism evidence="4 5">
    <name type="scientific">Tolypocladium paradoxum</name>
    <dbReference type="NCBI Taxonomy" id="94208"/>
    <lineage>
        <taxon>Eukaryota</taxon>
        <taxon>Fungi</taxon>
        <taxon>Dikarya</taxon>
        <taxon>Ascomycota</taxon>
        <taxon>Pezizomycotina</taxon>
        <taxon>Sordariomycetes</taxon>
        <taxon>Hypocreomycetidae</taxon>
        <taxon>Hypocreales</taxon>
        <taxon>Ophiocordycipitaceae</taxon>
        <taxon>Tolypocladium</taxon>
    </lineage>
</organism>
<comment type="caution">
    <text evidence="4">The sequence shown here is derived from an EMBL/GenBank/DDBJ whole genome shotgun (WGS) entry which is preliminary data.</text>
</comment>
<dbReference type="OrthoDB" id="5818554at2759"/>
<accession>A0A2S4L3R6</accession>
<dbReference type="GO" id="GO:0000981">
    <property type="term" value="F:DNA-binding transcription factor activity, RNA polymerase II-specific"/>
    <property type="evidence" value="ECO:0007669"/>
    <property type="project" value="TreeGrafter"/>
</dbReference>
<feature type="compositionally biased region" description="Low complexity" evidence="2">
    <location>
        <begin position="202"/>
        <end position="221"/>
    </location>
</feature>
<evidence type="ECO:0000313" key="5">
    <source>
        <dbReference type="Proteomes" id="UP000237481"/>
    </source>
</evidence>
<name>A0A2S4L3R6_9HYPO</name>